<gene>
    <name evidence="2" type="ORF">FNZ23_06645</name>
</gene>
<name>A0A553ZNK1_9ACTN</name>
<dbReference type="OrthoDB" id="9793178at2"/>
<organism evidence="2 3">
    <name type="scientific">Streptomyces benahoarensis</name>
    <dbReference type="NCBI Taxonomy" id="2595054"/>
    <lineage>
        <taxon>Bacteria</taxon>
        <taxon>Bacillati</taxon>
        <taxon>Actinomycetota</taxon>
        <taxon>Actinomycetes</taxon>
        <taxon>Kitasatosporales</taxon>
        <taxon>Streptomycetaceae</taxon>
        <taxon>Streptomyces</taxon>
    </lineage>
</organism>
<dbReference type="GO" id="GO:0030151">
    <property type="term" value="F:molybdenum ion binding"/>
    <property type="evidence" value="ECO:0007669"/>
    <property type="project" value="InterPro"/>
</dbReference>
<dbReference type="Gene3D" id="2.40.33.20">
    <property type="entry name" value="PK beta-barrel domain-like"/>
    <property type="match status" value="1"/>
</dbReference>
<keyword evidence="3" id="KW-1185">Reference proteome</keyword>
<dbReference type="InterPro" id="IPR011037">
    <property type="entry name" value="Pyrv_Knase-like_insert_dom_sf"/>
</dbReference>
<evidence type="ECO:0000313" key="2">
    <source>
        <dbReference type="EMBL" id="TSB43044.1"/>
    </source>
</evidence>
<dbReference type="Proteomes" id="UP000320888">
    <property type="component" value="Unassembled WGS sequence"/>
</dbReference>
<dbReference type="SUPFAM" id="SSF50800">
    <property type="entry name" value="PK beta-barrel domain-like"/>
    <property type="match status" value="1"/>
</dbReference>
<accession>A0A553ZNK1</accession>
<sequence>MPDTTDVGAGTAAGTVSLLQRFPVKSMLGERHTALDIDARGVVGDRLWAVRTPKGKYGAGKSTPRFASTRDLRLFSSRYDGEVPCIAFPGGERWRGDDPGVHEALSKALRKDVTLAAEENVPLLDAGPGIVHLVTTASLAHARALLPDSVIDVRRFRPNILLDTAEATGPVEDAWVGRTLAVGEARFEVVERTERCVMVNHDREGLPYDGRILKTFRQSSGMCFGIYAKVIRPGGIRTGDRAVLLD</sequence>
<dbReference type="AlphaFoldDB" id="A0A553ZNK1"/>
<dbReference type="RefSeq" id="WP_143941577.1">
    <property type="nucleotide sequence ID" value="NZ_VKLS01000044.1"/>
</dbReference>
<evidence type="ECO:0000313" key="3">
    <source>
        <dbReference type="Proteomes" id="UP000320888"/>
    </source>
</evidence>
<dbReference type="EMBL" id="VKLS01000044">
    <property type="protein sequence ID" value="TSB43044.1"/>
    <property type="molecule type" value="Genomic_DNA"/>
</dbReference>
<dbReference type="PROSITE" id="PS51340">
    <property type="entry name" value="MOSC"/>
    <property type="match status" value="1"/>
</dbReference>
<dbReference type="GO" id="GO:0003824">
    <property type="term" value="F:catalytic activity"/>
    <property type="evidence" value="ECO:0007669"/>
    <property type="project" value="InterPro"/>
</dbReference>
<dbReference type="Pfam" id="PF03476">
    <property type="entry name" value="MOSC_N"/>
    <property type="match status" value="1"/>
</dbReference>
<dbReference type="InterPro" id="IPR005303">
    <property type="entry name" value="MOCOS_middle"/>
</dbReference>
<comment type="caution">
    <text evidence="2">The sequence shown here is derived from an EMBL/GenBank/DDBJ whole genome shotgun (WGS) entry which is preliminary data.</text>
</comment>
<reference evidence="2 3" key="1">
    <citation type="submission" date="2019-07" db="EMBL/GenBank/DDBJ databases">
        <title>Draft genome for Streptomyces benahoarensis MZ03-48.</title>
        <authorList>
            <person name="Gonzalez-Pimentel J.L."/>
        </authorList>
    </citation>
    <scope>NUCLEOTIDE SEQUENCE [LARGE SCALE GENOMIC DNA]</scope>
    <source>
        <strain evidence="2 3">MZ03-48</strain>
    </source>
</reference>
<dbReference type="GO" id="GO:0030170">
    <property type="term" value="F:pyridoxal phosphate binding"/>
    <property type="evidence" value="ECO:0007669"/>
    <property type="project" value="InterPro"/>
</dbReference>
<protein>
    <submittedName>
        <fullName evidence="2">MOSC domain-containing protein</fullName>
    </submittedName>
</protein>
<evidence type="ECO:0000259" key="1">
    <source>
        <dbReference type="PROSITE" id="PS51340"/>
    </source>
</evidence>
<dbReference type="InterPro" id="IPR005302">
    <property type="entry name" value="MoCF_Sase_C"/>
</dbReference>
<dbReference type="Pfam" id="PF03473">
    <property type="entry name" value="MOSC"/>
    <property type="match status" value="1"/>
</dbReference>
<proteinExistence type="predicted"/>
<feature type="domain" description="MOSC" evidence="1">
    <location>
        <begin position="107"/>
        <end position="245"/>
    </location>
</feature>